<name>A0A0C9TRR5_SPHS4</name>
<feature type="non-terminal residue" evidence="1">
    <location>
        <position position="423"/>
    </location>
</feature>
<keyword evidence="2" id="KW-1185">Reference proteome</keyword>
<dbReference type="SUPFAM" id="SSF52047">
    <property type="entry name" value="RNI-like"/>
    <property type="match status" value="1"/>
</dbReference>
<protein>
    <recommendedName>
        <fullName evidence="3">F-box domain-containing protein</fullName>
    </recommendedName>
</protein>
<dbReference type="InterPro" id="IPR032675">
    <property type="entry name" value="LRR_dom_sf"/>
</dbReference>
<evidence type="ECO:0000313" key="1">
    <source>
        <dbReference type="EMBL" id="KIJ24574.1"/>
    </source>
</evidence>
<reference evidence="1 2" key="1">
    <citation type="submission" date="2014-06" db="EMBL/GenBank/DDBJ databases">
        <title>Evolutionary Origins and Diversification of the Mycorrhizal Mutualists.</title>
        <authorList>
            <consortium name="DOE Joint Genome Institute"/>
            <consortium name="Mycorrhizal Genomics Consortium"/>
            <person name="Kohler A."/>
            <person name="Kuo A."/>
            <person name="Nagy L.G."/>
            <person name="Floudas D."/>
            <person name="Copeland A."/>
            <person name="Barry K.W."/>
            <person name="Cichocki N."/>
            <person name="Veneault-Fourrey C."/>
            <person name="LaButti K."/>
            <person name="Lindquist E.A."/>
            <person name="Lipzen A."/>
            <person name="Lundell T."/>
            <person name="Morin E."/>
            <person name="Murat C."/>
            <person name="Riley R."/>
            <person name="Ohm R."/>
            <person name="Sun H."/>
            <person name="Tunlid A."/>
            <person name="Henrissat B."/>
            <person name="Grigoriev I.V."/>
            <person name="Hibbett D.S."/>
            <person name="Martin F."/>
        </authorList>
    </citation>
    <scope>NUCLEOTIDE SEQUENCE [LARGE SCALE GENOMIC DNA]</scope>
    <source>
        <strain evidence="1 2">SS14</strain>
    </source>
</reference>
<proteinExistence type="predicted"/>
<organism evidence="1 2">
    <name type="scientific">Sphaerobolus stellatus (strain SS14)</name>
    <dbReference type="NCBI Taxonomy" id="990650"/>
    <lineage>
        <taxon>Eukaryota</taxon>
        <taxon>Fungi</taxon>
        <taxon>Dikarya</taxon>
        <taxon>Basidiomycota</taxon>
        <taxon>Agaricomycotina</taxon>
        <taxon>Agaricomycetes</taxon>
        <taxon>Phallomycetidae</taxon>
        <taxon>Geastrales</taxon>
        <taxon>Sphaerobolaceae</taxon>
        <taxon>Sphaerobolus</taxon>
    </lineage>
</organism>
<dbReference type="EMBL" id="KN837476">
    <property type="protein sequence ID" value="KIJ24574.1"/>
    <property type="molecule type" value="Genomic_DNA"/>
</dbReference>
<dbReference type="HOGENOM" id="CLU_649851_0_0_1"/>
<dbReference type="Gene3D" id="3.80.10.10">
    <property type="entry name" value="Ribonuclease Inhibitor"/>
    <property type="match status" value="1"/>
</dbReference>
<evidence type="ECO:0000313" key="2">
    <source>
        <dbReference type="Proteomes" id="UP000054279"/>
    </source>
</evidence>
<accession>A0A0C9TRR5</accession>
<dbReference type="OrthoDB" id="3038402at2759"/>
<evidence type="ECO:0008006" key="3">
    <source>
        <dbReference type="Google" id="ProtNLM"/>
    </source>
</evidence>
<dbReference type="AlphaFoldDB" id="A0A0C9TRR5"/>
<gene>
    <name evidence="1" type="ORF">M422DRAFT_39133</name>
</gene>
<sequence>MSFRFRQPHKPVLALSKVCHLWRELIANYPPFWSTINTSYVGNEEALKMWIQYSESCPLKLYMDVSEIGSTLRGSIVDVLSTNFGRCQHITVGGSPFRVYDVLFADNRQSTCLRSLTVRNQYTYEKGPVEKYIHCPKLESLRLYGAGMTLMSISSLGALRCLHIVLCEGFSHRPHRNDTIPFSKWLEIVTLSQNLEELHLDMTYVNLQALEESTTSKKPTFGMRLRQLKLMLDKDCSEASLSLSILKCIKAPNLEYLQIDGSRWVSGQELFQYLHNLLTDCQATLRRLTLKEFELSIAEARVLLSHAPNVERLKISSESFFVALSTPLEGTSSSQVYLCPKLKQLTITPDRGANMQLVTLLEKRTPPENWRNLPSRDDGHCYLIRVDLQVYSGPRWKQRVLQYLFALNSREGLTLLGLDALFR</sequence>
<dbReference type="Proteomes" id="UP000054279">
    <property type="component" value="Unassembled WGS sequence"/>
</dbReference>